<organism evidence="2 3">
    <name type="scientific">Porphyromonas gingivalis F0570</name>
    <dbReference type="NCBI Taxonomy" id="1227271"/>
    <lineage>
        <taxon>Bacteria</taxon>
        <taxon>Pseudomonadati</taxon>
        <taxon>Bacteroidota</taxon>
        <taxon>Bacteroidia</taxon>
        <taxon>Bacteroidales</taxon>
        <taxon>Porphyromonadaceae</taxon>
        <taxon>Porphyromonas</taxon>
    </lineage>
</organism>
<reference evidence="2 3" key="1">
    <citation type="submission" date="2013-06" db="EMBL/GenBank/DDBJ databases">
        <authorList>
            <person name="Weinstock G."/>
            <person name="Sodergren E."/>
            <person name="Lobos E.A."/>
            <person name="Fulton L."/>
            <person name="Fulton R."/>
            <person name="Courtney L."/>
            <person name="Fronick C."/>
            <person name="O'Laughlin M."/>
            <person name="Godfrey J."/>
            <person name="Wilson R.M."/>
            <person name="Miner T."/>
            <person name="Farmer C."/>
            <person name="Delehaunty K."/>
            <person name="Cordes M."/>
            <person name="Minx P."/>
            <person name="Tomlinson C."/>
            <person name="Chen J."/>
            <person name="Wollam A."/>
            <person name="Pepin K.H."/>
            <person name="Bhonagiri V."/>
            <person name="Zhang X."/>
            <person name="Warren W."/>
            <person name="Mitreva M."/>
            <person name="Mardis E.R."/>
            <person name="Wilson R.K."/>
        </authorList>
    </citation>
    <scope>NUCLEOTIDE SEQUENCE [LARGE SCALE GENOMIC DNA]</scope>
    <source>
        <strain evidence="2 3">F0570</strain>
    </source>
</reference>
<dbReference type="AlphaFoldDB" id="A0A0E2LQ62"/>
<dbReference type="EMBL" id="AWUW01000085">
    <property type="protein sequence ID" value="ERJ66182.1"/>
    <property type="molecule type" value="Genomic_DNA"/>
</dbReference>
<feature type="region of interest" description="Disordered" evidence="1">
    <location>
        <begin position="29"/>
        <end position="72"/>
    </location>
</feature>
<dbReference type="HOGENOM" id="CLU_2718923_0_0_10"/>
<accession>A0A0E2LQ62</accession>
<evidence type="ECO:0000256" key="1">
    <source>
        <dbReference type="SAM" id="MobiDB-lite"/>
    </source>
</evidence>
<evidence type="ECO:0000313" key="2">
    <source>
        <dbReference type="EMBL" id="ERJ66182.1"/>
    </source>
</evidence>
<protein>
    <submittedName>
        <fullName evidence="2">Uncharacterized protein</fullName>
    </submittedName>
</protein>
<gene>
    <name evidence="2" type="ORF">HMPREF1555_01193</name>
</gene>
<sequence length="72" mass="8531">MQDVCSLAERRADLPVVIDETVSRRGHILCQREKRKDRERKRNRGVLPDKSNYPKGNNRRLSEKNRSKQTQI</sequence>
<proteinExistence type="predicted"/>
<comment type="caution">
    <text evidence="2">The sequence shown here is derived from an EMBL/GenBank/DDBJ whole genome shotgun (WGS) entry which is preliminary data.</text>
</comment>
<evidence type="ECO:0000313" key="3">
    <source>
        <dbReference type="Proteomes" id="UP000016630"/>
    </source>
</evidence>
<name>A0A0E2LQ62_PORGN</name>
<dbReference type="Proteomes" id="UP000016630">
    <property type="component" value="Unassembled WGS sequence"/>
</dbReference>